<dbReference type="Proteomes" id="UP000078541">
    <property type="component" value="Unassembled WGS sequence"/>
</dbReference>
<gene>
    <name evidence="4" type="ORF">ALC56_04044</name>
</gene>
<evidence type="ECO:0000256" key="1">
    <source>
        <dbReference type="ARBA" id="ARBA00022741"/>
    </source>
</evidence>
<dbReference type="GO" id="GO:0005524">
    <property type="term" value="F:ATP binding"/>
    <property type="evidence" value="ECO:0007669"/>
    <property type="project" value="UniProtKB-KW"/>
</dbReference>
<dbReference type="Gene3D" id="3.40.50.300">
    <property type="entry name" value="P-loop containing nucleotide triphosphate hydrolases"/>
    <property type="match status" value="1"/>
</dbReference>
<dbReference type="STRING" id="34720.A0A151JYT3"/>
<dbReference type="GO" id="GO:0016020">
    <property type="term" value="C:membrane"/>
    <property type="evidence" value="ECO:0007669"/>
    <property type="project" value="TreeGrafter"/>
</dbReference>
<dbReference type="InterPro" id="IPR050173">
    <property type="entry name" value="ABC_transporter_C-like"/>
</dbReference>
<reference evidence="4 5" key="1">
    <citation type="submission" date="2016-03" db="EMBL/GenBank/DDBJ databases">
        <title>Trachymyrmex septentrionalis WGS genome.</title>
        <authorList>
            <person name="Nygaard S."/>
            <person name="Hu H."/>
            <person name="Boomsma J."/>
            <person name="Zhang G."/>
        </authorList>
    </citation>
    <scope>NUCLEOTIDE SEQUENCE [LARGE SCALE GENOMIC DNA]</scope>
    <source>
        <strain evidence="4">Tsep2-gDNA-1</strain>
        <tissue evidence="4">Whole body</tissue>
    </source>
</reference>
<dbReference type="InterPro" id="IPR027417">
    <property type="entry name" value="P-loop_NTPase"/>
</dbReference>
<keyword evidence="3" id="KW-1133">Transmembrane helix</keyword>
<keyword evidence="3" id="KW-0812">Transmembrane</keyword>
<evidence type="ECO:0000256" key="3">
    <source>
        <dbReference type="SAM" id="Phobius"/>
    </source>
</evidence>
<name>A0A151JYT3_9HYME</name>
<feature type="transmembrane region" description="Helical" evidence="3">
    <location>
        <begin position="66"/>
        <end position="85"/>
    </location>
</feature>
<dbReference type="SUPFAM" id="SSF52540">
    <property type="entry name" value="P-loop containing nucleoside triphosphate hydrolases"/>
    <property type="match status" value="1"/>
</dbReference>
<keyword evidence="5" id="KW-1185">Reference proteome</keyword>
<dbReference type="PANTHER" id="PTHR24223">
    <property type="entry name" value="ATP-BINDING CASSETTE SUB-FAMILY C"/>
    <property type="match status" value="1"/>
</dbReference>
<feature type="transmembrane region" description="Helical" evidence="3">
    <location>
        <begin position="6"/>
        <end position="24"/>
    </location>
</feature>
<evidence type="ECO:0000313" key="4">
    <source>
        <dbReference type="EMBL" id="KYN41537.1"/>
    </source>
</evidence>
<evidence type="ECO:0000256" key="2">
    <source>
        <dbReference type="ARBA" id="ARBA00022840"/>
    </source>
</evidence>
<keyword evidence="2" id="KW-0067">ATP-binding</keyword>
<evidence type="ECO:0008006" key="6">
    <source>
        <dbReference type="Google" id="ProtNLM"/>
    </source>
</evidence>
<keyword evidence="1" id="KW-0547">Nucleotide-binding</keyword>
<organism evidence="4 5">
    <name type="scientific">Trachymyrmex septentrionalis</name>
    <dbReference type="NCBI Taxonomy" id="34720"/>
    <lineage>
        <taxon>Eukaryota</taxon>
        <taxon>Metazoa</taxon>
        <taxon>Ecdysozoa</taxon>
        <taxon>Arthropoda</taxon>
        <taxon>Hexapoda</taxon>
        <taxon>Insecta</taxon>
        <taxon>Pterygota</taxon>
        <taxon>Neoptera</taxon>
        <taxon>Endopterygota</taxon>
        <taxon>Hymenoptera</taxon>
        <taxon>Apocrita</taxon>
        <taxon>Aculeata</taxon>
        <taxon>Formicoidea</taxon>
        <taxon>Formicidae</taxon>
        <taxon>Myrmicinae</taxon>
        <taxon>Trachymyrmex</taxon>
    </lineage>
</organism>
<proteinExistence type="predicted"/>
<keyword evidence="3" id="KW-0472">Membrane</keyword>
<dbReference type="GO" id="GO:0042626">
    <property type="term" value="F:ATPase-coupled transmembrane transporter activity"/>
    <property type="evidence" value="ECO:0007669"/>
    <property type="project" value="TreeGrafter"/>
</dbReference>
<sequence>MNEVMIYTIFLVNTNIIATILLHLSFMQSLHIGIRIRIACSSLLCRKIIMRIITASMNQTYKMSTYFNILQLVVASYFPLGLILLSESILNFLLMDEVNTRCFSEKIPQLQLKSQKPQKATNVNNKNQTDRYISKNASILLFKHQRLSDLSVYVKLQHISADWMDTGQLSPTPDQLCAVVGVGKSSMLHLLLKELNPSMGSVILTQGSSKYNFPGNLSTGYFTNNPNLCISYASQESWLFDVTVRDNILFG</sequence>
<dbReference type="AlphaFoldDB" id="A0A151JYT3"/>
<dbReference type="EMBL" id="KQ981458">
    <property type="protein sequence ID" value="KYN41537.1"/>
    <property type="molecule type" value="Genomic_DNA"/>
</dbReference>
<evidence type="ECO:0000313" key="5">
    <source>
        <dbReference type="Proteomes" id="UP000078541"/>
    </source>
</evidence>
<protein>
    <recommendedName>
        <fullName evidence="6">ABC transporter domain-containing protein</fullName>
    </recommendedName>
</protein>
<accession>A0A151JYT3</accession>